<protein>
    <recommendedName>
        <fullName evidence="4">DUF177 domain-containing protein</fullName>
    </recommendedName>
</protein>
<evidence type="ECO:0000313" key="3">
    <source>
        <dbReference type="Proteomes" id="UP001275436"/>
    </source>
</evidence>
<evidence type="ECO:0000313" key="2">
    <source>
        <dbReference type="EMBL" id="GLO65892.1"/>
    </source>
</evidence>
<gene>
    <name evidence="2" type="primary">ylbN</name>
    <name evidence="2" type="ORF">MACH08_16760</name>
</gene>
<keyword evidence="3" id="KW-1185">Reference proteome</keyword>
<evidence type="ECO:0000256" key="1">
    <source>
        <dbReference type="SAM" id="MobiDB-lite"/>
    </source>
</evidence>
<dbReference type="Pfam" id="PF02620">
    <property type="entry name" value="YceD"/>
    <property type="match status" value="1"/>
</dbReference>
<dbReference type="RefSeq" id="WP_069685931.1">
    <property type="nucleotide sequence ID" value="NZ_BSKO01000001.1"/>
</dbReference>
<dbReference type="Proteomes" id="UP001275436">
    <property type="component" value="Unassembled WGS sequence"/>
</dbReference>
<proteinExistence type="predicted"/>
<dbReference type="EMBL" id="BSKO01000001">
    <property type="protein sequence ID" value="GLO65892.1"/>
    <property type="molecule type" value="Genomic_DNA"/>
</dbReference>
<feature type="compositionally biased region" description="Basic and acidic residues" evidence="1">
    <location>
        <begin position="150"/>
        <end position="176"/>
    </location>
</feature>
<name>A0ABQ5TMW2_9BACI</name>
<dbReference type="InterPro" id="IPR003772">
    <property type="entry name" value="YceD"/>
</dbReference>
<evidence type="ECO:0008006" key="4">
    <source>
        <dbReference type="Google" id="ProtNLM"/>
    </source>
</evidence>
<comment type="caution">
    <text evidence="2">The sequence shown here is derived from an EMBL/GenBank/DDBJ whole genome shotgun (WGS) entry which is preliminary data.</text>
</comment>
<organism evidence="2 3">
    <name type="scientific">Oceanobacillus kimchii</name>
    <dbReference type="NCBI Taxonomy" id="746691"/>
    <lineage>
        <taxon>Bacteria</taxon>
        <taxon>Bacillati</taxon>
        <taxon>Bacillota</taxon>
        <taxon>Bacilli</taxon>
        <taxon>Bacillales</taxon>
        <taxon>Bacillaceae</taxon>
        <taxon>Oceanobacillus</taxon>
    </lineage>
</organism>
<accession>A0ABQ5TMW2</accession>
<feature type="region of interest" description="Disordered" evidence="1">
    <location>
        <begin position="138"/>
        <end position="176"/>
    </location>
</feature>
<reference evidence="2 3" key="1">
    <citation type="submission" date="2023-02" db="EMBL/GenBank/DDBJ databases">
        <title>Oceanobacillus kimchii IFOP_LL358 isolated form Alexandrium catenella lab strain.</title>
        <authorList>
            <person name="Gajardo G."/>
            <person name="Ueki S."/>
            <person name="Maruyama F."/>
        </authorList>
    </citation>
    <scope>NUCLEOTIDE SEQUENCE [LARGE SCALE GENOMIC DNA]</scope>
    <source>
        <strain evidence="2 3">IFOP_LL358</strain>
    </source>
</reference>
<sequence length="176" mass="20369">MKLTVSQIRKGSVHQPYSFDEHVDVKELESMNNDIRRIDPVHVHGRVDVQGDQFFVTFTIEGEMILPCARTLLDVPYPFQINTNEVFSDSAYYGREEELEEIHPIDGEVLDLMPYIKENILLEIPFRVFSDQVDSEEAAPSAGEGWELISEEKEEKSIDPRMKKLESLLKNNQKEK</sequence>